<accession>A0A220IGI1</accession>
<dbReference type="EMBL" id="MF327543">
    <property type="protein sequence ID" value="ASH99090.1"/>
    <property type="molecule type" value="Genomic_DNA"/>
</dbReference>
<dbReference type="Pfam" id="PF02957">
    <property type="entry name" value="TT_ORF2-like"/>
    <property type="match status" value="1"/>
</dbReference>
<sequence length="95" mass="10442">MHDMTLNPLSFHGRTLIEYKKKQAIWFKTCSLSHKLFCNCGDWQIHIQRYCSRQQCIIGGDLTDEGGISFITESGDTADSGGELIGGGATTGDVE</sequence>
<organism evidence="3">
    <name type="scientific">Giant panda anellovirus</name>
    <dbReference type="NCBI Taxonomy" id="2016460"/>
    <lineage>
        <taxon>Viruses</taxon>
        <taxon>Monodnaviria</taxon>
        <taxon>Shotokuvirae</taxon>
        <taxon>Commensaviricota</taxon>
        <taxon>Cardeaviricetes</taxon>
        <taxon>Sanitavirales</taxon>
        <taxon>Anelloviridae</taxon>
    </lineage>
</organism>
<protein>
    <submittedName>
        <fullName evidence="3">ORF2</fullName>
    </submittedName>
</protein>
<feature type="compositionally biased region" description="Gly residues" evidence="1">
    <location>
        <begin position="83"/>
        <end position="95"/>
    </location>
</feature>
<name>A0A220IGI1_9VIRU</name>
<proteinExistence type="predicted"/>
<evidence type="ECO:0000256" key="1">
    <source>
        <dbReference type="SAM" id="MobiDB-lite"/>
    </source>
</evidence>
<evidence type="ECO:0000313" key="3">
    <source>
        <dbReference type="EMBL" id="ASH99090.1"/>
    </source>
</evidence>
<evidence type="ECO:0000259" key="2">
    <source>
        <dbReference type="Pfam" id="PF02957"/>
    </source>
</evidence>
<feature type="region of interest" description="Disordered" evidence="1">
    <location>
        <begin position="73"/>
        <end position="95"/>
    </location>
</feature>
<reference evidence="3" key="1">
    <citation type="journal article" date="2017" name="Microbiome">
        <title>Virome comparisons in wild-diseased and healthy captive giant pandas.</title>
        <authorList>
            <person name="Zhang W."/>
            <person name="Yang S."/>
            <person name="Shan T."/>
            <person name="Hou R."/>
            <person name="Liu Z."/>
            <person name="Li W."/>
            <person name="Guo L."/>
            <person name="Wang Y."/>
            <person name="Chen P."/>
            <person name="Wang X."/>
            <person name="Feng F."/>
            <person name="Wang H."/>
            <person name="Chen C."/>
            <person name="Shen Q."/>
            <person name="Zhou C."/>
            <person name="Hua X."/>
            <person name="Cui L."/>
            <person name="Deng X."/>
            <person name="Zhang Z."/>
            <person name="Qi D."/>
            <person name="Delwart E."/>
        </authorList>
    </citation>
    <scope>NUCLEOTIDE SEQUENCE</scope>
    <source>
        <strain evidence="3">Gpan20985</strain>
    </source>
</reference>
<feature type="domain" description="Hepatitis TT virus Orf2/Gyrovirus Vp2 N-terminal" evidence="2">
    <location>
        <begin position="19"/>
        <end position="55"/>
    </location>
</feature>
<dbReference type="InterPro" id="IPR004118">
    <property type="entry name" value="HEV_TT_vir_Orf2/Gyrovir_Vp2_N"/>
</dbReference>